<feature type="transmembrane region" description="Helical" evidence="5">
    <location>
        <begin position="116"/>
        <end position="135"/>
    </location>
</feature>
<feature type="transmembrane region" description="Helical" evidence="5">
    <location>
        <begin position="78"/>
        <end position="95"/>
    </location>
</feature>
<evidence type="ECO:0000313" key="6">
    <source>
        <dbReference type="EMBL" id="MFC0407673.1"/>
    </source>
</evidence>
<dbReference type="Pfam" id="PF07681">
    <property type="entry name" value="DoxX"/>
    <property type="match status" value="1"/>
</dbReference>
<evidence type="ECO:0000256" key="3">
    <source>
        <dbReference type="ARBA" id="ARBA00022989"/>
    </source>
</evidence>
<dbReference type="EMBL" id="JBHLUN010000004">
    <property type="protein sequence ID" value="MFC0407673.1"/>
    <property type="molecule type" value="Genomic_DNA"/>
</dbReference>
<keyword evidence="2 5" id="KW-0812">Transmembrane</keyword>
<feature type="transmembrane region" description="Helical" evidence="5">
    <location>
        <begin position="53"/>
        <end position="72"/>
    </location>
</feature>
<dbReference type="RefSeq" id="WP_377043393.1">
    <property type="nucleotide sequence ID" value="NZ_JBHLUN010000004.1"/>
</dbReference>
<reference evidence="6 7" key="1">
    <citation type="submission" date="2024-09" db="EMBL/GenBank/DDBJ databases">
        <authorList>
            <person name="Sun Q."/>
            <person name="Mori K."/>
        </authorList>
    </citation>
    <scope>NUCLEOTIDE SEQUENCE [LARGE SCALE GENOMIC DNA]</scope>
    <source>
        <strain evidence="6 7">TBRC 5777</strain>
    </source>
</reference>
<evidence type="ECO:0000256" key="1">
    <source>
        <dbReference type="ARBA" id="ARBA00004141"/>
    </source>
</evidence>
<evidence type="ECO:0000256" key="5">
    <source>
        <dbReference type="SAM" id="Phobius"/>
    </source>
</evidence>
<keyword evidence="3 5" id="KW-1133">Transmembrane helix</keyword>
<keyword evidence="7" id="KW-1185">Reference proteome</keyword>
<sequence length="155" mass="16862">MNAADLLIPFLARLLIVVLFPFSALEKIIFWRSAMAQTATGLLPVGPALGRPLMLAAIAVELVTPVCIVLGWHDRPAAAVLAIFCLVTGVLYHPFWRCGDFWAPDKSEGRTHFWDFLKNLAIVGALLLMAVAQPLPWSTVMQAPWGSAPYTAPAP</sequence>
<protein>
    <submittedName>
        <fullName evidence="6">DoxX family protein</fullName>
    </submittedName>
</protein>
<comment type="caution">
    <text evidence="6">The sequence shown here is derived from an EMBL/GenBank/DDBJ whole genome shotgun (WGS) entry which is preliminary data.</text>
</comment>
<dbReference type="InterPro" id="IPR032808">
    <property type="entry name" value="DoxX"/>
</dbReference>
<accession>A0ABV6JPL3</accession>
<comment type="subcellular location">
    <subcellularLocation>
        <location evidence="1">Membrane</location>
        <topology evidence="1">Multi-pass membrane protein</topology>
    </subcellularLocation>
</comment>
<organism evidence="6 7">
    <name type="scientific">Roseomonas elaeocarpi</name>
    <dbReference type="NCBI Taxonomy" id="907779"/>
    <lineage>
        <taxon>Bacteria</taxon>
        <taxon>Pseudomonadati</taxon>
        <taxon>Pseudomonadota</taxon>
        <taxon>Alphaproteobacteria</taxon>
        <taxon>Acetobacterales</taxon>
        <taxon>Roseomonadaceae</taxon>
        <taxon>Roseomonas</taxon>
    </lineage>
</organism>
<evidence type="ECO:0000256" key="4">
    <source>
        <dbReference type="ARBA" id="ARBA00023136"/>
    </source>
</evidence>
<name>A0ABV6JPL3_9PROT</name>
<feature type="transmembrane region" description="Helical" evidence="5">
    <location>
        <begin position="6"/>
        <end position="25"/>
    </location>
</feature>
<dbReference type="Proteomes" id="UP001589865">
    <property type="component" value="Unassembled WGS sequence"/>
</dbReference>
<proteinExistence type="predicted"/>
<evidence type="ECO:0000313" key="7">
    <source>
        <dbReference type="Proteomes" id="UP001589865"/>
    </source>
</evidence>
<keyword evidence="4 5" id="KW-0472">Membrane</keyword>
<evidence type="ECO:0000256" key="2">
    <source>
        <dbReference type="ARBA" id="ARBA00022692"/>
    </source>
</evidence>
<gene>
    <name evidence="6" type="ORF">ACFFGY_05395</name>
</gene>